<dbReference type="RefSeq" id="XP_001594281.1">
    <property type="nucleotide sequence ID" value="XM_001594231.1"/>
</dbReference>
<dbReference type="OMA" id="GSMLMIP"/>
<gene>
    <name evidence="8" type="ORF">SS1G_04088</name>
</gene>
<dbReference type="CDD" id="cd11040">
    <property type="entry name" value="CYP7_CYP8-like"/>
    <property type="match status" value="1"/>
</dbReference>
<dbReference type="AlphaFoldDB" id="A7EFJ7"/>
<keyword evidence="6" id="KW-0349">Heme</keyword>
<dbReference type="InParanoid" id="A7EFJ7"/>
<evidence type="ECO:0000256" key="1">
    <source>
        <dbReference type="ARBA" id="ARBA00001971"/>
    </source>
</evidence>
<dbReference type="GO" id="GO:0020037">
    <property type="term" value="F:heme binding"/>
    <property type="evidence" value="ECO:0007669"/>
    <property type="project" value="InterPro"/>
</dbReference>
<dbReference type="InterPro" id="IPR053007">
    <property type="entry name" value="CYP450_monoxygenase_sec-met"/>
</dbReference>
<evidence type="ECO:0000256" key="3">
    <source>
        <dbReference type="ARBA" id="ARBA00022723"/>
    </source>
</evidence>
<dbReference type="InterPro" id="IPR001128">
    <property type="entry name" value="Cyt_P450"/>
</dbReference>
<dbReference type="InterPro" id="IPR002403">
    <property type="entry name" value="Cyt_P450_E_grp-IV"/>
</dbReference>
<proteinExistence type="inferred from homology"/>
<evidence type="ECO:0000313" key="8">
    <source>
        <dbReference type="EMBL" id="EDO01613.1"/>
    </source>
</evidence>
<comment type="cofactor">
    <cofactor evidence="1 6">
        <name>heme</name>
        <dbReference type="ChEBI" id="CHEBI:30413"/>
    </cofactor>
</comment>
<dbReference type="Pfam" id="PF00067">
    <property type="entry name" value="p450"/>
    <property type="match status" value="1"/>
</dbReference>
<comment type="similarity">
    <text evidence="2">Belongs to the cytochrome P450 family.</text>
</comment>
<dbReference type="Gene3D" id="1.10.630.10">
    <property type="entry name" value="Cytochrome P450"/>
    <property type="match status" value="1"/>
</dbReference>
<dbReference type="GeneID" id="5491096"/>
<evidence type="ECO:0000256" key="2">
    <source>
        <dbReference type="ARBA" id="ARBA00010617"/>
    </source>
</evidence>
<keyword evidence="5" id="KW-0843">Virulence</keyword>
<feature type="binding site" description="axial binding residue" evidence="6">
    <location>
        <position position="397"/>
    </location>
    <ligand>
        <name>heme</name>
        <dbReference type="ChEBI" id="CHEBI:30413"/>
    </ligand>
    <ligandPart>
        <name>Fe</name>
        <dbReference type="ChEBI" id="CHEBI:18248"/>
    </ligandPart>
</feature>
<name>A7EFJ7_SCLS1</name>
<dbReference type="Proteomes" id="UP000001312">
    <property type="component" value="Unassembled WGS sequence"/>
</dbReference>
<dbReference type="InterPro" id="IPR036396">
    <property type="entry name" value="Cyt_P450_sf"/>
</dbReference>
<dbReference type="STRING" id="665079.A7EFJ7"/>
<feature type="signal peptide" evidence="7">
    <location>
        <begin position="1"/>
        <end position="25"/>
    </location>
</feature>
<dbReference type="PANTHER" id="PTHR47582">
    <property type="entry name" value="P450, PUTATIVE (EUROFUNG)-RELATED"/>
    <property type="match status" value="1"/>
</dbReference>
<feature type="chain" id="PRO_5002706033" description="Cytochrome P450" evidence="7">
    <location>
        <begin position="26"/>
        <end position="484"/>
    </location>
</feature>
<reference evidence="9" key="1">
    <citation type="journal article" date="2011" name="PLoS Genet.">
        <title>Genomic analysis of the necrotrophic fungal pathogens Sclerotinia sclerotiorum and Botrytis cinerea.</title>
        <authorList>
            <person name="Amselem J."/>
            <person name="Cuomo C.A."/>
            <person name="van Kan J.A."/>
            <person name="Viaud M."/>
            <person name="Benito E.P."/>
            <person name="Couloux A."/>
            <person name="Coutinho P.M."/>
            <person name="de Vries R.P."/>
            <person name="Dyer P.S."/>
            <person name="Fillinger S."/>
            <person name="Fournier E."/>
            <person name="Gout L."/>
            <person name="Hahn M."/>
            <person name="Kohn L."/>
            <person name="Lapalu N."/>
            <person name="Plummer K.M."/>
            <person name="Pradier J.M."/>
            <person name="Quevillon E."/>
            <person name="Sharon A."/>
            <person name="Simon A."/>
            <person name="ten Have A."/>
            <person name="Tudzynski B."/>
            <person name="Tudzynski P."/>
            <person name="Wincker P."/>
            <person name="Andrew M."/>
            <person name="Anthouard V."/>
            <person name="Beever R.E."/>
            <person name="Beffa R."/>
            <person name="Benoit I."/>
            <person name="Bouzid O."/>
            <person name="Brault B."/>
            <person name="Chen Z."/>
            <person name="Choquer M."/>
            <person name="Collemare J."/>
            <person name="Cotton P."/>
            <person name="Danchin E.G."/>
            <person name="Da Silva C."/>
            <person name="Gautier A."/>
            <person name="Giraud C."/>
            <person name="Giraud T."/>
            <person name="Gonzalez C."/>
            <person name="Grossetete S."/>
            <person name="Guldener U."/>
            <person name="Henrissat B."/>
            <person name="Howlett B.J."/>
            <person name="Kodira C."/>
            <person name="Kretschmer M."/>
            <person name="Lappartient A."/>
            <person name="Leroch M."/>
            <person name="Levis C."/>
            <person name="Mauceli E."/>
            <person name="Neuveglise C."/>
            <person name="Oeser B."/>
            <person name="Pearson M."/>
            <person name="Poulain J."/>
            <person name="Poussereau N."/>
            <person name="Quesneville H."/>
            <person name="Rascle C."/>
            <person name="Schumacher J."/>
            <person name="Segurens B."/>
            <person name="Sexton A."/>
            <person name="Silva E."/>
            <person name="Sirven C."/>
            <person name="Soanes D.M."/>
            <person name="Talbot N.J."/>
            <person name="Templeton M."/>
            <person name="Yandava C."/>
            <person name="Yarden O."/>
            <person name="Zeng Q."/>
            <person name="Rollins J.A."/>
            <person name="Lebrun M.H."/>
            <person name="Dickman M."/>
        </authorList>
    </citation>
    <scope>NUCLEOTIDE SEQUENCE [LARGE SCALE GENOMIC DNA]</scope>
    <source>
        <strain evidence="9">ATCC 18683 / 1980 / Ss-1</strain>
    </source>
</reference>
<keyword evidence="3 6" id="KW-0479">Metal-binding</keyword>
<dbReference type="eggNOG" id="KOG0684">
    <property type="taxonomic scope" value="Eukaryota"/>
</dbReference>
<keyword evidence="4 6" id="KW-0408">Iron</keyword>
<evidence type="ECO:0000256" key="7">
    <source>
        <dbReference type="SAM" id="SignalP"/>
    </source>
</evidence>
<keyword evidence="7" id="KW-0732">Signal</keyword>
<organism evidence="8 9">
    <name type="scientific">Sclerotinia sclerotiorum (strain ATCC 18683 / 1980 / Ss-1)</name>
    <name type="common">White mold</name>
    <name type="synonym">Whetzelinia sclerotiorum</name>
    <dbReference type="NCBI Taxonomy" id="665079"/>
    <lineage>
        <taxon>Eukaryota</taxon>
        <taxon>Fungi</taxon>
        <taxon>Dikarya</taxon>
        <taxon>Ascomycota</taxon>
        <taxon>Pezizomycotina</taxon>
        <taxon>Leotiomycetes</taxon>
        <taxon>Helotiales</taxon>
        <taxon>Sclerotiniaceae</taxon>
        <taxon>Sclerotinia</taxon>
    </lineage>
</organism>
<sequence>MLLLVLGSLAATYVFFLALLRFTQASKEPPAIETTIPFITPLLGSIPGMQKYAVKLRDKYGLPIYTLCMPGQRIYVTNFLSLIPPLQREIKNIALHPIEARAAATVMSFGPAGNAIIGSDKMFEHDSYLSTFVPSTSPALSPGLGLDAINGVAIQYMSRSLEKLAKMAPLVSSCFPGDFEPTIQIHMLKAWPSVLAPKGLHAREKLLIPAFERCFAENSHHQDSLLVQCLYKHDTDHGLRGRDVAATEIGQMIVSLTNSTAAAFWMIYHVFSDLVLEDCRNEVEQLIHTDGSGICTVDLAKIKSVCPILLSTWQETLRYVHIGISARMVMKDIMFDNEYLLKKGATVMTTASVQHAEVSVWGPTVNTFDHGRFLRKPGEKRTNPVAVRSFSGGAALCPGRHFFSTEVMTFTALLLLRFDLKPIATDDNWLKPRKFVPVTSSTPTNKDKLEVKIISRDEQKWQINYSTSAKGVDMVAEEFAQSQQ</sequence>
<dbReference type="GO" id="GO:0016705">
    <property type="term" value="F:oxidoreductase activity, acting on paired donors, with incorporation or reduction of molecular oxygen"/>
    <property type="evidence" value="ECO:0007669"/>
    <property type="project" value="InterPro"/>
</dbReference>
<dbReference type="SUPFAM" id="SSF48264">
    <property type="entry name" value="Cytochrome P450"/>
    <property type="match status" value="1"/>
</dbReference>
<dbReference type="HOGENOM" id="CLU_018012_4_2_1"/>
<dbReference type="EMBL" id="CH476625">
    <property type="protein sequence ID" value="EDO01613.1"/>
    <property type="molecule type" value="Genomic_DNA"/>
</dbReference>
<evidence type="ECO:0000256" key="6">
    <source>
        <dbReference type="PIRSR" id="PIRSR602403-1"/>
    </source>
</evidence>
<accession>A7EFJ7</accession>
<dbReference type="KEGG" id="ssl:SS1G_04088"/>
<evidence type="ECO:0000256" key="5">
    <source>
        <dbReference type="ARBA" id="ARBA00023026"/>
    </source>
</evidence>
<keyword evidence="9" id="KW-1185">Reference proteome</keyword>
<evidence type="ECO:0000256" key="4">
    <source>
        <dbReference type="ARBA" id="ARBA00023004"/>
    </source>
</evidence>
<evidence type="ECO:0008006" key="10">
    <source>
        <dbReference type="Google" id="ProtNLM"/>
    </source>
</evidence>
<dbReference type="PANTHER" id="PTHR47582:SF1">
    <property type="entry name" value="P450, PUTATIVE (EUROFUNG)-RELATED"/>
    <property type="match status" value="1"/>
</dbReference>
<dbReference type="GO" id="GO:0004497">
    <property type="term" value="F:monooxygenase activity"/>
    <property type="evidence" value="ECO:0007669"/>
    <property type="project" value="InterPro"/>
</dbReference>
<dbReference type="GO" id="GO:0005506">
    <property type="term" value="F:iron ion binding"/>
    <property type="evidence" value="ECO:0007669"/>
    <property type="project" value="InterPro"/>
</dbReference>
<protein>
    <recommendedName>
        <fullName evidence="10">Cytochrome P450</fullName>
    </recommendedName>
</protein>
<evidence type="ECO:0000313" key="9">
    <source>
        <dbReference type="Proteomes" id="UP000001312"/>
    </source>
</evidence>
<dbReference type="PRINTS" id="PR00465">
    <property type="entry name" value="EP450IV"/>
</dbReference>